<dbReference type="GO" id="GO:0009579">
    <property type="term" value="C:thylakoid"/>
    <property type="evidence" value="ECO:0007669"/>
    <property type="project" value="UniProtKB-SubCell"/>
</dbReference>
<dbReference type="HAMAP" id="MF_00815">
    <property type="entry name" value="ATP_synth_gamma_bact"/>
    <property type="match status" value="1"/>
</dbReference>
<keyword evidence="7 11" id="KW-0472">Membrane</keyword>
<evidence type="ECO:0000256" key="4">
    <source>
        <dbReference type="ARBA" id="ARBA00022448"/>
    </source>
</evidence>
<protein>
    <recommendedName>
        <fullName evidence="11">ATP synthase gamma chain</fullName>
    </recommendedName>
    <alternativeName>
        <fullName evidence="11">ATP synthase F1 sector gamma subunit</fullName>
    </alternativeName>
    <alternativeName>
        <fullName evidence="11">F-ATPase gamma subunit</fullName>
    </alternativeName>
</protein>
<dbReference type="Gene3D" id="1.10.287.80">
    <property type="entry name" value="ATP synthase, gamma subunit, helix hairpin domain"/>
    <property type="match status" value="2"/>
</dbReference>
<dbReference type="PRINTS" id="PR00126">
    <property type="entry name" value="ATPASEGAMMA"/>
</dbReference>
<comment type="function">
    <text evidence="1 11">Produces ATP from ADP in the presence of a proton gradient across the membrane. The gamma chain is believed to be important in regulating ATPase activity and the flow of protons through the CF(0) complex.</text>
</comment>
<dbReference type="AlphaFoldDB" id="A0A0K1PH81"/>
<name>A0A0K1PH81_9BACT</name>
<evidence type="ECO:0000256" key="11">
    <source>
        <dbReference type="HAMAP-Rule" id="MF_00815"/>
    </source>
</evidence>
<dbReference type="CDD" id="cd12151">
    <property type="entry name" value="F1-ATPase_gamma"/>
    <property type="match status" value="1"/>
</dbReference>
<dbReference type="PROSITE" id="PS00153">
    <property type="entry name" value="ATPASE_GAMMA"/>
    <property type="match status" value="1"/>
</dbReference>
<evidence type="ECO:0000256" key="7">
    <source>
        <dbReference type="ARBA" id="ARBA00023136"/>
    </source>
</evidence>
<dbReference type="GO" id="GO:0005524">
    <property type="term" value="F:ATP binding"/>
    <property type="evidence" value="ECO:0007669"/>
    <property type="project" value="UniProtKB-UniRule"/>
</dbReference>
<dbReference type="GO" id="GO:0005886">
    <property type="term" value="C:plasma membrane"/>
    <property type="evidence" value="ECO:0007669"/>
    <property type="project" value="UniProtKB-SubCell"/>
</dbReference>
<dbReference type="OrthoDB" id="9812769at2"/>
<evidence type="ECO:0000256" key="1">
    <source>
        <dbReference type="ARBA" id="ARBA00003456"/>
    </source>
</evidence>
<dbReference type="KEGG" id="vin:AKJ08_3254"/>
<dbReference type="PANTHER" id="PTHR11693">
    <property type="entry name" value="ATP SYNTHASE GAMMA CHAIN"/>
    <property type="match status" value="1"/>
</dbReference>
<dbReference type="Proteomes" id="UP000055590">
    <property type="component" value="Chromosome"/>
</dbReference>
<keyword evidence="4 11" id="KW-0813">Transport</keyword>
<dbReference type="InterPro" id="IPR035968">
    <property type="entry name" value="ATP_synth_F1_ATPase_gsu"/>
</dbReference>
<dbReference type="SUPFAM" id="SSF52943">
    <property type="entry name" value="ATP synthase (F1-ATPase), gamma subunit"/>
    <property type="match status" value="1"/>
</dbReference>
<accession>A0A0K1PH81</accession>
<keyword evidence="13" id="KW-1185">Reference proteome</keyword>
<proteinExistence type="inferred from homology"/>
<evidence type="ECO:0000256" key="2">
    <source>
        <dbReference type="ARBA" id="ARBA00004170"/>
    </source>
</evidence>
<dbReference type="EMBL" id="CP012332">
    <property type="protein sequence ID" value="AKU92867.1"/>
    <property type="molecule type" value="Genomic_DNA"/>
</dbReference>
<dbReference type="Gene3D" id="3.40.1380.10">
    <property type="match status" value="1"/>
</dbReference>
<evidence type="ECO:0000256" key="8">
    <source>
        <dbReference type="ARBA" id="ARBA00023196"/>
    </source>
</evidence>
<organism evidence="12 13">
    <name type="scientific">Vulgatibacter incomptus</name>
    <dbReference type="NCBI Taxonomy" id="1391653"/>
    <lineage>
        <taxon>Bacteria</taxon>
        <taxon>Pseudomonadati</taxon>
        <taxon>Myxococcota</taxon>
        <taxon>Myxococcia</taxon>
        <taxon>Myxococcales</taxon>
        <taxon>Cystobacterineae</taxon>
        <taxon>Vulgatibacteraceae</taxon>
        <taxon>Vulgatibacter</taxon>
    </lineage>
</organism>
<evidence type="ECO:0000256" key="10">
    <source>
        <dbReference type="ARBA" id="ARBA00060385"/>
    </source>
</evidence>
<dbReference type="RefSeq" id="WP_050726975.1">
    <property type="nucleotide sequence ID" value="NZ_CP012332.1"/>
</dbReference>
<dbReference type="GO" id="GO:0046933">
    <property type="term" value="F:proton-transporting ATP synthase activity, rotational mechanism"/>
    <property type="evidence" value="ECO:0007669"/>
    <property type="project" value="UniProtKB-UniRule"/>
</dbReference>
<gene>
    <name evidence="11" type="primary">atpG</name>
    <name evidence="12" type="ORF">AKJ08_3254</name>
</gene>
<sequence>MPSLRDIKRRIGSVRNTQQITKAMKMVAAAKLRRAQDAMLRARPYADKIEEALDAIATYADEEAHPLLQRRVPRRVELVVMTSDRGLAGAFNSNVLRRAQRFLHENQDRYERIQVSTIGRKGRDFVRARNIQTRRDYPGVFEELTFDKAKSIAEELQASYLDDKLDAVFLLFNQFQSAISQKPTIVELLPIATEPADEGVAGGQVDFLYEPDRGAVLNELLPRHLAMQVWRALLESVASEHGARMAAMESATKNSGELIGKLKLQYNRARQAYITKELMEIVSGAEALK</sequence>
<dbReference type="GO" id="GO:0045259">
    <property type="term" value="C:proton-transporting ATP synthase complex"/>
    <property type="evidence" value="ECO:0007669"/>
    <property type="project" value="UniProtKB-KW"/>
</dbReference>
<keyword evidence="5 11" id="KW-0375">Hydrogen ion transport</keyword>
<evidence type="ECO:0000256" key="9">
    <source>
        <dbReference type="ARBA" id="ARBA00023310"/>
    </source>
</evidence>
<reference evidence="12 13" key="1">
    <citation type="submission" date="2015-08" db="EMBL/GenBank/DDBJ databases">
        <authorList>
            <person name="Babu N.S."/>
            <person name="Beckwith C.J."/>
            <person name="Beseler K.G."/>
            <person name="Brison A."/>
            <person name="Carone J.V."/>
            <person name="Caskin T.P."/>
            <person name="Diamond M."/>
            <person name="Durham M.E."/>
            <person name="Foxe J.M."/>
            <person name="Go M."/>
            <person name="Henderson B.A."/>
            <person name="Jones I.B."/>
            <person name="McGettigan J.A."/>
            <person name="Micheletti S.J."/>
            <person name="Nasrallah M.E."/>
            <person name="Ortiz D."/>
            <person name="Piller C.R."/>
            <person name="Privatt S.R."/>
            <person name="Schneider S.L."/>
            <person name="Sharp S."/>
            <person name="Smith T.C."/>
            <person name="Stanton J.D."/>
            <person name="Ullery H.E."/>
            <person name="Wilson R.J."/>
            <person name="Serrano M.G."/>
            <person name="Buck G."/>
            <person name="Lee V."/>
            <person name="Wang Y."/>
            <person name="Carvalho R."/>
            <person name="Voegtly L."/>
            <person name="Shi R."/>
            <person name="Duckworth R."/>
            <person name="Johnson A."/>
            <person name="Loviza R."/>
            <person name="Walstead R."/>
            <person name="Shah Z."/>
            <person name="Kiflezghi M."/>
            <person name="Wade K."/>
            <person name="Ball S.L."/>
            <person name="Bradley K.W."/>
            <person name="Asai D.J."/>
            <person name="Bowman C.A."/>
            <person name="Russell D.A."/>
            <person name="Pope W.H."/>
            <person name="Jacobs-Sera D."/>
            <person name="Hendrix R.W."/>
            <person name="Hatfull G.F."/>
        </authorList>
    </citation>
    <scope>NUCLEOTIDE SEQUENCE [LARGE SCALE GENOMIC DNA]</scope>
    <source>
        <strain evidence="12 13">DSM 27710</strain>
    </source>
</reference>
<dbReference type="STRING" id="1391653.AKJ08_3254"/>
<dbReference type="NCBIfam" id="TIGR01146">
    <property type="entry name" value="ATPsyn_F1gamma"/>
    <property type="match status" value="1"/>
</dbReference>
<dbReference type="InterPro" id="IPR000131">
    <property type="entry name" value="ATP_synth_F1_gsu"/>
</dbReference>
<comment type="subcellular location">
    <subcellularLocation>
        <location evidence="11">Cell membrane</location>
        <topology evidence="11">Peripheral membrane protein</topology>
    </subcellularLocation>
    <subcellularLocation>
        <location evidence="2">Membrane</location>
        <topology evidence="2">Peripheral membrane protein</topology>
    </subcellularLocation>
    <subcellularLocation>
        <location evidence="10">Thylakoid</location>
    </subcellularLocation>
</comment>
<keyword evidence="9 11" id="KW-0066">ATP synthesis</keyword>
<dbReference type="PATRIC" id="fig|1391653.3.peg.3401"/>
<comment type="subunit">
    <text evidence="11">F-type ATPases have 2 components, CF(1) - the catalytic core - and CF(0) - the membrane proton channel. CF(1) has five subunits: alpha(3), beta(3), gamma(1), delta(1), epsilon(1). CF(0) has three main subunits: a, b and c.</text>
</comment>
<evidence type="ECO:0000256" key="5">
    <source>
        <dbReference type="ARBA" id="ARBA00022781"/>
    </source>
</evidence>
<comment type="similarity">
    <text evidence="3 11">Belongs to the ATPase gamma chain family.</text>
</comment>
<keyword evidence="6 11" id="KW-0406">Ion transport</keyword>
<evidence type="ECO:0000256" key="3">
    <source>
        <dbReference type="ARBA" id="ARBA00007681"/>
    </source>
</evidence>
<dbReference type="GO" id="GO:0042777">
    <property type="term" value="P:proton motive force-driven plasma membrane ATP synthesis"/>
    <property type="evidence" value="ECO:0007669"/>
    <property type="project" value="UniProtKB-UniRule"/>
</dbReference>
<dbReference type="FunFam" id="1.10.287.80:FF:000003">
    <property type="entry name" value="ATP synthase gamma chain, chloroplastic"/>
    <property type="match status" value="1"/>
</dbReference>
<dbReference type="InterPro" id="IPR023632">
    <property type="entry name" value="ATP_synth_F1_gsu_CS"/>
</dbReference>
<dbReference type="Pfam" id="PF00231">
    <property type="entry name" value="ATP-synt"/>
    <property type="match status" value="1"/>
</dbReference>
<evidence type="ECO:0000313" key="13">
    <source>
        <dbReference type="Proteomes" id="UP000055590"/>
    </source>
</evidence>
<evidence type="ECO:0000256" key="6">
    <source>
        <dbReference type="ARBA" id="ARBA00023065"/>
    </source>
</evidence>
<dbReference type="PANTHER" id="PTHR11693:SF22">
    <property type="entry name" value="ATP SYNTHASE SUBUNIT GAMMA, MITOCHONDRIAL"/>
    <property type="match status" value="1"/>
</dbReference>
<keyword evidence="11" id="KW-1003">Cell membrane</keyword>
<evidence type="ECO:0000313" key="12">
    <source>
        <dbReference type="EMBL" id="AKU92867.1"/>
    </source>
</evidence>
<keyword evidence="8 11" id="KW-0139">CF(1)</keyword>